<dbReference type="RefSeq" id="WP_034638073.1">
    <property type="nucleotide sequence ID" value="NZ_CBCSJC010000010.1"/>
</dbReference>
<gene>
    <name evidence="2" type="ORF">BAMA_19190</name>
</gene>
<dbReference type="SUPFAM" id="SSF51004">
    <property type="entry name" value="C-terminal (heme d1) domain of cytochrome cd1-nitrite reductase"/>
    <property type="match status" value="1"/>
</dbReference>
<dbReference type="InterPro" id="IPR011048">
    <property type="entry name" value="Haem_d1_sf"/>
</dbReference>
<dbReference type="STRING" id="574376.BAMA_19190"/>
<sequence length="349" mass="39056">MSHHKLFGYIGTYTRGESKGIYRFKLDTEKGIITDIEVASSLQNPTYLAISKDNKYLYSVVKEGKQGGVAAFLIHHETKSLELLNIQVQDGAPPCHVNVDDENQTVVIANYHKGTVESYVVNGELQTVTSIIRHKGSGPNEERQEKAHTHYAAFTPDQQYVVAVDLGTDQLVTYALHNGVLTKVNELRIKPGSGPRHLAFHPNGTYAYMMTELSSEIIVLIYHAENGSFQEIQSISTLPKDWSEESYGSAIHISADGRFVYAANRGHNSIALFQVNDMTGELQFIEYTHTEGHWPRDFELDPTGTFLVAANEKSNNLALFLRDKETGQLKVLHSRIEVPEPVCVKFLHI</sequence>
<comment type="caution">
    <text evidence="2">The sequence shown here is derived from an EMBL/GenBank/DDBJ whole genome shotgun (WGS) entry which is preliminary data.</text>
</comment>
<dbReference type="Pfam" id="PF10282">
    <property type="entry name" value="Lactonase"/>
    <property type="match status" value="1"/>
</dbReference>
<dbReference type="InterPro" id="IPR050282">
    <property type="entry name" value="Cycloisomerase_2"/>
</dbReference>
<dbReference type="Proteomes" id="UP000027822">
    <property type="component" value="Unassembled WGS sequence"/>
</dbReference>
<dbReference type="PANTHER" id="PTHR30344">
    <property type="entry name" value="6-PHOSPHOGLUCONOLACTONASE-RELATED"/>
    <property type="match status" value="1"/>
</dbReference>
<dbReference type="eggNOG" id="COG2706">
    <property type="taxonomic scope" value="Bacteria"/>
</dbReference>
<accession>A0A073K082</accession>
<evidence type="ECO:0008006" key="4">
    <source>
        <dbReference type="Google" id="ProtNLM"/>
    </source>
</evidence>
<dbReference type="AlphaFoldDB" id="A0A073K082"/>
<evidence type="ECO:0000256" key="1">
    <source>
        <dbReference type="ARBA" id="ARBA00005564"/>
    </source>
</evidence>
<dbReference type="EMBL" id="JOTN01000005">
    <property type="protein sequence ID" value="KEK19900.1"/>
    <property type="molecule type" value="Genomic_DNA"/>
</dbReference>
<evidence type="ECO:0000313" key="3">
    <source>
        <dbReference type="Proteomes" id="UP000027822"/>
    </source>
</evidence>
<organism evidence="2 3">
    <name type="scientific">Bacillus manliponensis</name>
    <dbReference type="NCBI Taxonomy" id="574376"/>
    <lineage>
        <taxon>Bacteria</taxon>
        <taxon>Bacillati</taxon>
        <taxon>Bacillota</taxon>
        <taxon>Bacilli</taxon>
        <taxon>Bacillales</taxon>
        <taxon>Bacillaceae</taxon>
        <taxon>Bacillus</taxon>
        <taxon>Bacillus cereus group</taxon>
    </lineage>
</organism>
<dbReference type="GO" id="GO:0005829">
    <property type="term" value="C:cytosol"/>
    <property type="evidence" value="ECO:0007669"/>
    <property type="project" value="TreeGrafter"/>
</dbReference>
<dbReference type="FunFam" id="2.130.10.10:FF:000306">
    <property type="entry name" value="3-carboxymuconate cyclase"/>
    <property type="match status" value="1"/>
</dbReference>
<dbReference type="OrthoDB" id="9790815at2"/>
<evidence type="ECO:0000313" key="2">
    <source>
        <dbReference type="EMBL" id="KEK19900.1"/>
    </source>
</evidence>
<dbReference type="GO" id="GO:0017057">
    <property type="term" value="F:6-phosphogluconolactonase activity"/>
    <property type="evidence" value="ECO:0007669"/>
    <property type="project" value="TreeGrafter"/>
</dbReference>
<dbReference type="PANTHER" id="PTHR30344:SF1">
    <property type="entry name" value="6-PHOSPHOGLUCONOLACTONASE"/>
    <property type="match status" value="1"/>
</dbReference>
<dbReference type="InterPro" id="IPR015943">
    <property type="entry name" value="WD40/YVTN_repeat-like_dom_sf"/>
</dbReference>
<protein>
    <recommendedName>
        <fullName evidence="4">6-phosphogluconolactonase</fullName>
    </recommendedName>
</protein>
<keyword evidence="3" id="KW-1185">Reference proteome</keyword>
<dbReference type="InterPro" id="IPR019405">
    <property type="entry name" value="Lactonase_7-beta_prop"/>
</dbReference>
<reference evidence="2 3" key="1">
    <citation type="submission" date="2014-06" db="EMBL/GenBank/DDBJ databases">
        <title>Draft genome sequence of Bacillus manliponensis JCM 15802 (MCCC 1A00708).</title>
        <authorList>
            <person name="Lai Q."/>
            <person name="Liu Y."/>
            <person name="Shao Z."/>
        </authorList>
    </citation>
    <scope>NUCLEOTIDE SEQUENCE [LARGE SCALE GENOMIC DNA]</scope>
    <source>
        <strain evidence="2 3">JCM 15802</strain>
    </source>
</reference>
<comment type="similarity">
    <text evidence="1">Belongs to the cycloisomerase 2 family.</text>
</comment>
<dbReference type="Gene3D" id="2.130.10.10">
    <property type="entry name" value="YVTN repeat-like/Quinoprotein amine dehydrogenase"/>
    <property type="match status" value="1"/>
</dbReference>
<name>A0A073K082_9BACI</name>
<proteinExistence type="inferred from homology"/>